<feature type="domain" description="AMP-activated protein kinase glycogen-binding" evidence="3">
    <location>
        <begin position="9"/>
        <end position="86"/>
    </location>
</feature>
<dbReference type="GO" id="GO:0019901">
    <property type="term" value="F:protein kinase binding"/>
    <property type="evidence" value="ECO:0007669"/>
    <property type="project" value="TreeGrafter"/>
</dbReference>
<feature type="compositionally biased region" description="Low complexity" evidence="2">
    <location>
        <begin position="381"/>
        <end position="390"/>
    </location>
</feature>
<feature type="compositionally biased region" description="Basic residues" evidence="2">
    <location>
        <begin position="393"/>
        <end position="408"/>
    </location>
</feature>
<dbReference type="PANTHER" id="PTHR10343:SF81">
    <property type="entry name" value="CRUCIFORM DNA-RECOGNIZING PROTEIN 1-RELATED"/>
    <property type="match status" value="1"/>
</dbReference>
<proteinExistence type="inferred from homology"/>
<evidence type="ECO:0000256" key="1">
    <source>
        <dbReference type="ARBA" id="ARBA00038216"/>
    </source>
</evidence>
<gene>
    <name evidence="4" type="ORF">PHLGIDRAFT_126003</name>
</gene>
<evidence type="ECO:0000313" key="5">
    <source>
        <dbReference type="Proteomes" id="UP000053257"/>
    </source>
</evidence>
<dbReference type="STRING" id="745531.A0A0C3NWT1"/>
<dbReference type="GO" id="GO:0005634">
    <property type="term" value="C:nucleus"/>
    <property type="evidence" value="ECO:0007669"/>
    <property type="project" value="TreeGrafter"/>
</dbReference>
<evidence type="ECO:0000313" key="4">
    <source>
        <dbReference type="EMBL" id="KIP09859.1"/>
    </source>
</evidence>
<name>A0A0C3NWT1_PHLG1</name>
<feature type="region of interest" description="Disordered" evidence="2">
    <location>
        <begin position="351"/>
        <end position="468"/>
    </location>
</feature>
<feature type="region of interest" description="Disordered" evidence="2">
    <location>
        <begin position="84"/>
        <end position="115"/>
    </location>
</feature>
<dbReference type="GO" id="GO:0031588">
    <property type="term" value="C:nucleotide-activated protein kinase complex"/>
    <property type="evidence" value="ECO:0007669"/>
    <property type="project" value="TreeGrafter"/>
</dbReference>
<dbReference type="PANTHER" id="PTHR10343">
    <property type="entry name" value="5'-AMP-ACTIVATED PROTEIN KINASE , BETA SUBUNIT"/>
    <property type="match status" value="1"/>
</dbReference>
<dbReference type="AlphaFoldDB" id="A0A0C3NWT1"/>
<dbReference type="SUPFAM" id="SSF81296">
    <property type="entry name" value="E set domains"/>
    <property type="match status" value="1"/>
</dbReference>
<accession>A0A0C3NWT1</accession>
<dbReference type="GO" id="GO:0005737">
    <property type="term" value="C:cytoplasm"/>
    <property type="evidence" value="ECO:0007669"/>
    <property type="project" value="TreeGrafter"/>
</dbReference>
<feature type="region of interest" description="Disordered" evidence="2">
    <location>
        <begin position="278"/>
        <end position="310"/>
    </location>
</feature>
<dbReference type="InterPro" id="IPR014756">
    <property type="entry name" value="Ig_E-set"/>
</dbReference>
<reference evidence="4 5" key="1">
    <citation type="journal article" date="2014" name="PLoS Genet.">
        <title>Analysis of the Phlebiopsis gigantea genome, transcriptome and secretome provides insight into its pioneer colonization strategies of wood.</title>
        <authorList>
            <person name="Hori C."/>
            <person name="Ishida T."/>
            <person name="Igarashi K."/>
            <person name="Samejima M."/>
            <person name="Suzuki H."/>
            <person name="Master E."/>
            <person name="Ferreira P."/>
            <person name="Ruiz-Duenas F.J."/>
            <person name="Held B."/>
            <person name="Canessa P."/>
            <person name="Larrondo L.F."/>
            <person name="Schmoll M."/>
            <person name="Druzhinina I.S."/>
            <person name="Kubicek C.P."/>
            <person name="Gaskell J.A."/>
            <person name="Kersten P."/>
            <person name="St John F."/>
            <person name="Glasner J."/>
            <person name="Sabat G."/>
            <person name="Splinter BonDurant S."/>
            <person name="Syed K."/>
            <person name="Yadav J."/>
            <person name="Mgbeahuruike A.C."/>
            <person name="Kovalchuk A."/>
            <person name="Asiegbu F.O."/>
            <person name="Lackner G."/>
            <person name="Hoffmeister D."/>
            <person name="Rencoret J."/>
            <person name="Gutierrez A."/>
            <person name="Sun H."/>
            <person name="Lindquist E."/>
            <person name="Barry K."/>
            <person name="Riley R."/>
            <person name="Grigoriev I.V."/>
            <person name="Henrissat B."/>
            <person name="Kues U."/>
            <person name="Berka R.M."/>
            <person name="Martinez A.T."/>
            <person name="Covert S.F."/>
            <person name="Blanchette R.A."/>
            <person name="Cullen D."/>
        </authorList>
    </citation>
    <scope>NUCLEOTIDE SEQUENCE [LARGE SCALE GENOMIC DNA]</scope>
    <source>
        <strain evidence="4 5">11061_1 CR5-6</strain>
    </source>
</reference>
<evidence type="ECO:0000259" key="3">
    <source>
        <dbReference type="Pfam" id="PF16561"/>
    </source>
</evidence>
<keyword evidence="5" id="KW-1185">Reference proteome</keyword>
<dbReference type="HOGENOM" id="CLU_584086_0_0_1"/>
<dbReference type="Gene3D" id="2.60.40.10">
    <property type="entry name" value="Immunoglobulins"/>
    <property type="match status" value="1"/>
</dbReference>
<dbReference type="CDD" id="cd02859">
    <property type="entry name" value="E_set_AMPKbeta_like_N"/>
    <property type="match status" value="1"/>
</dbReference>
<dbReference type="EMBL" id="KN840461">
    <property type="protein sequence ID" value="KIP09859.1"/>
    <property type="molecule type" value="Genomic_DNA"/>
</dbReference>
<dbReference type="GO" id="GO:0007165">
    <property type="term" value="P:signal transduction"/>
    <property type="evidence" value="ECO:0007669"/>
    <property type="project" value="TreeGrafter"/>
</dbReference>
<organism evidence="4 5">
    <name type="scientific">Phlebiopsis gigantea (strain 11061_1 CR5-6)</name>
    <name type="common">White-rot fungus</name>
    <name type="synonym">Peniophora gigantea</name>
    <dbReference type="NCBI Taxonomy" id="745531"/>
    <lineage>
        <taxon>Eukaryota</taxon>
        <taxon>Fungi</taxon>
        <taxon>Dikarya</taxon>
        <taxon>Basidiomycota</taxon>
        <taxon>Agaricomycotina</taxon>
        <taxon>Agaricomycetes</taxon>
        <taxon>Polyporales</taxon>
        <taxon>Phanerochaetaceae</taxon>
        <taxon>Phlebiopsis</taxon>
    </lineage>
</organism>
<dbReference type="OrthoDB" id="5873279at2759"/>
<dbReference type="InterPro" id="IPR032640">
    <property type="entry name" value="AMPK1_CBM"/>
</dbReference>
<sequence>MPVPEYHAAVFKWPHPEAAEVIVTGEFDGWSGSRHLTRHDEGFEGIVLVPWGTRVHYKFIIDGHWTVADGQQTEYDATGNLNNVFDSPARPPTPTQSETPAAVPEPTLIEPTLPSGQANGVIATVKDAAIAIVEAITPGTTQTPAQTPAVETQPDEPEAIPVGEEAIVDEKVFDTTVGSEIVVEEEVEEVVKAETVLPAPVEEIPAAPVVPIPVLPLNSAETTKQFETSIVEGSATNQPETIVEPSTHTPVDVSKLNGHAEKALETKAVEVSIVAEPGAVQPSTHTPAPPIERPYPEASTHTPTPVHATEEVPTTNGAAAEPATLAAAVSAVSTTDEPAVNGKEEVKPEAIALPLPTPTEVPLPSSPGANGNGKTTPPPSSSVASSPQTSPRKEKKHAFPSFGRHSRRSSSLSVSTRGTVDEHGALETPSRNGTTTRKKRNSIFSKIKDIFTDHDHHEHPLPNGGQKK</sequence>
<dbReference type="Pfam" id="PF16561">
    <property type="entry name" value="AMPK1_CBM"/>
    <property type="match status" value="1"/>
</dbReference>
<dbReference type="InterPro" id="IPR013783">
    <property type="entry name" value="Ig-like_fold"/>
</dbReference>
<feature type="compositionally biased region" description="Pro residues" evidence="2">
    <location>
        <begin position="355"/>
        <end position="365"/>
    </location>
</feature>
<feature type="compositionally biased region" description="Basic and acidic residues" evidence="2">
    <location>
        <begin position="446"/>
        <end position="460"/>
    </location>
</feature>
<comment type="similarity">
    <text evidence="1">Belongs to the CRP1/MDG1 family.</text>
</comment>
<protein>
    <submittedName>
        <fullName evidence="4">Carbohydrate-binding module family 48 protein</fullName>
    </submittedName>
</protein>
<dbReference type="InterPro" id="IPR050827">
    <property type="entry name" value="CRP1_MDG1_kinase"/>
</dbReference>
<evidence type="ECO:0000256" key="2">
    <source>
        <dbReference type="SAM" id="MobiDB-lite"/>
    </source>
</evidence>
<dbReference type="Proteomes" id="UP000053257">
    <property type="component" value="Unassembled WGS sequence"/>
</dbReference>